<evidence type="ECO:0000256" key="6">
    <source>
        <dbReference type="ARBA" id="ARBA00023242"/>
    </source>
</evidence>
<reference evidence="10 11" key="1">
    <citation type="journal article" date="2016" name="Nat. Commun.">
        <title>Extremotolerant tardigrade genome and improved radiotolerance of human cultured cells by tardigrade-unique protein.</title>
        <authorList>
            <person name="Hashimoto T."/>
            <person name="Horikawa D.D."/>
            <person name="Saito Y."/>
            <person name="Kuwahara H."/>
            <person name="Kozuka-Hata H."/>
            <person name="Shin-I T."/>
            <person name="Minakuchi Y."/>
            <person name="Ohishi K."/>
            <person name="Motoyama A."/>
            <person name="Aizu T."/>
            <person name="Enomoto A."/>
            <person name="Kondo K."/>
            <person name="Tanaka S."/>
            <person name="Hara Y."/>
            <person name="Koshikawa S."/>
            <person name="Sagara H."/>
            <person name="Miura T."/>
            <person name="Yokobori S."/>
            <person name="Miyagawa K."/>
            <person name="Suzuki Y."/>
            <person name="Kubo T."/>
            <person name="Oyama M."/>
            <person name="Kohara Y."/>
            <person name="Fujiyama A."/>
            <person name="Arakawa K."/>
            <person name="Katayama T."/>
            <person name="Toyoda A."/>
            <person name="Kunieda T."/>
        </authorList>
    </citation>
    <scope>NUCLEOTIDE SEQUENCE [LARGE SCALE GENOMIC DNA]</scope>
    <source>
        <strain evidence="10 11">YOKOZUNA-1</strain>
    </source>
</reference>
<gene>
    <name evidence="10" type="primary">RvY_07625-1</name>
    <name evidence="10" type="synonym">RvY_07625.1</name>
    <name evidence="10" type="ORF">RvY_07625</name>
</gene>
<evidence type="ECO:0000256" key="1">
    <source>
        <dbReference type="ARBA" id="ARBA00004123"/>
    </source>
</evidence>
<name>A0A1D1V8X4_RAMVA</name>
<dbReference type="GO" id="GO:0016592">
    <property type="term" value="C:mediator complex"/>
    <property type="evidence" value="ECO:0007669"/>
    <property type="project" value="UniProtKB-UniRule"/>
</dbReference>
<feature type="domain" description="Mediator of RNA polymerase II transcription subunit 14 RM3" evidence="9">
    <location>
        <begin position="366"/>
        <end position="467"/>
    </location>
</feature>
<dbReference type="PANTHER" id="PTHR12809">
    <property type="entry name" value="MEDIATOR COMPLEX SUBUNIT"/>
    <property type="match status" value="1"/>
</dbReference>
<dbReference type="EMBL" id="BDGG01000003">
    <property type="protein sequence ID" value="GAU96137.1"/>
    <property type="molecule type" value="Genomic_DNA"/>
</dbReference>
<evidence type="ECO:0000313" key="10">
    <source>
        <dbReference type="EMBL" id="GAU96137.1"/>
    </source>
</evidence>
<dbReference type="InterPro" id="IPR013947">
    <property type="entry name" value="Mediator_Med14"/>
</dbReference>
<dbReference type="InterPro" id="IPR056879">
    <property type="entry name" value="RM3_Med14"/>
</dbReference>
<keyword evidence="6 7" id="KW-0539">Nucleus</keyword>
<dbReference type="Pfam" id="PF25065">
    <property type="entry name" value="RM3_Med14"/>
    <property type="match status" value="1"/>
</dbReference>
<feature type="domain" description="Mediator complex subunit MED14 N-terminal" evidence="8">
    <location>
        <begin position="24"/>
        <end position="215"/>
    </location>
</feature>
<dbReference type="STRING" id="947166.A0A1D1V8X4"/>
<keyword evidence="3 7" id="KW-0805">Transcription regulation</keyword>
<dbReference type="OrthoDB" id="205099at2759"/>
<evidence type="ECO:0000256" key="7">
    <source>
        <dbReference type="RuleBase" id="RU365082"/>
    </source>
</evidence>
<dbReference type="GO" id="GO:0006357">
    <property type="term" value="P:regulation of transcription by RNA polymerase II"/>
    <property type="evidence" value="ECO:0007669"/>
    <property type="project" value="InterPro"/>
</dbReference>
<evidence type="ECO:0000256" key="4">
    <source>
        <dbReference type="ARBA" id="ARBA00023159"/>
    </source>
</evidence>
<comment type="subcellular location">
    <subcellularLocation>
        <location evidence="1 7">Nucleus</location>
    </subcellularLocation>
</comment>
<evidence type="ECO:0000256" key="3">
    <source>
        <dbReference type="ARBA" id="ARBA00023015"/>
    </source>
</evidence>
<proteinExistence type="inferred from homology"/>
<sequence>MAMMQDGGIVNLTGAVSSNAPKTIRLLDMIDTLIQKSYHDLVVLAEVELNRGTTSDMDKKIAIMKYLSRTRNYFIRFLALLEWSSSMSKVEKCFQIVDYLEEQSGVFVETADVLVRMARETLANSKLPCYQVAFAVDVLNSRTCPRMPSCIREKIVPVQPLTQQEKEETLRELEYVLLNRLVTFDRPPPQMRNFVIRRGRVVFIVKDEFEVAMTVLGDDRTMPFRILTLKFLVKNRRVGEGRPLVHAQQVGYLIQLLQSRIMDNEKPLDEVYLFLHTFSQNLQMEVLHTQLTRHMAGGRLDCFRTEKYIPGREIKISYWEDISTKTLSAPRGYTITLTATDRGITIAHQPLIDADTTLRELDVGSVMMSVIHFRVKSRLSKLQAELSRHFSCSITGFPLLLLVPLYPAALRSHCVQISVDYYTGQFTVQLERLPQKSTHSLRDTLNTFTYKYERLVELLGNLRLELTLELVKASSARTHLQAPTHLALFGGEPFERLNRLGPHKAIFRFQKKIDVTALLVVSVHEDPSVPDGVRVDYHAVLVEQSNLKGMKVLALIDREKLSDGAQYFFREKLNTPAQVITKNPLELLKARLQTMREHRSDGRLPTRSTKLYPAALVDFERTVGSLLTETMFSELQSVLKTRDIPAGPITEVTYGGESPGAPILTLPVRLEHDLNLLRSCTFRRVGKLATTSSASFYVDFLMSGVPFQKGSSTLSCTFSYDSTMSSEKIVEWLSYDWVSMTGLLRLMRRFKAFLDTKPHPPGVKYDVSYNLRKVRVLYGPNLELAVLLSWDRNEKKLVLEFYGQSDGVLNPHRALKDRLLNMIRPKTGSHPVDFSHIFDVLMHTTPLMLGVRESYRPVGVVKIPRSLTPQVTFQFVLISLSQYAVIWKGSFCLWVKILNGPKFLVRDVGSSFTEAKRGEEKVYQPVTGLKAITEAALAGKPLTSSETAGSDQELQQSIYKLFTFLRGYPVQIAGNSS</sequence>
<evidence type="ECO:0000256" key="2">
    <source>
        <dbReference type="ARBA" id="ARBA00007813"/>
    </source>
</evidence>
<comment type="similarity">
    <text evidence="2 7">Belongs to the Mediator complex subunit 14 family.</text>
</comment>
<dbReference type="Pfam" id="PF08638">
    <property type="entry name" value="Med14"/>
    <property type="match status" value="1"/>
</dbReference>
<comment type="subunit">
    <text evidence="7">Component of the Mediator complex.</text>
</comment>
<dbReference type="GO" id="GO:0003712">
    <property type="term" value="F:transcription coregulator activity"/>
    <property type="evidence" value="ECO:0007669"/>
    <property type="project" value="UniProtKB-UniRule"/>
</dbReference>
<keyword evidence="5 7" id="KW-0804">Transcription</keyword>
<keyword evidence="11" id="KW-1185">Reference proteome</keyword>
<protein>
    <recommendedName>
        <fullName evidence="7">Mediator of RNA polymerase II transcription subunit 14</fullName>
    </recommendedName>
    <alternativeName>
        <fullName evidence="7">Mediator complex subunit 14</fullName>
    </alternativeName>
</protein>
<organism evidence="10 11">
    <name type="scientific">Ramazzottius varieornatus</name>
    <name type="common">Water bear</name>
    <name type="synonym">Tardigrade</name>
    <dbReference type="NCBI Taxonomy" id="947166"/>
    <lineage>
        <taxon>Eukaryota</taxon>
        <taxon>Metazoa</taxon>
        <taxon>Ecdysozoa</taxon>
        <taxon>Tardigrada</taxon>
        <taxon>Eutardigrada</taxon>
        <taxon>Parachela</taxon>
        <taxon>Hypsibioidea</taxon>
        <taxon>Ramazzottiidae</taxon>
        <taxon>Ramazzottius</taxon>
    </lineage>
</organism>
<evidence type="ECO:0000259" key="9">
    <source>
        <dbReference type="Pfam" id="PF25065"/>
    </source>
</evidence>
<evidence type="ECO:0000256" key="5">
    <source>
        <dbReference type="ARBA" id="ARBA00023163"/>
    </source>
</evidence>
<evidence type="ECO:0000259" key="8">
    <source>
        <dbReference type="Pfam" id="PF08638"/>
    </source>
</evidence>
<accession>A0A1D1V8X4</accession>
<evidence type="ECO:0000313" key="11">
    <source>
        <dbReference type="Proteomes" id="UP000186922"/>
    </source>
</evidence>
<comment type="caution">
    <text evidence="10">The sequence shown here is derived from an EMBL/GenBank/DDBJ whole genome shotgun (WGS) entry which is preliminary data.</text>
</comment>
<dbReference type="Proteomes" id="UP000186922">
    <property type="component" value="Unassembled WGS sequence"/>
</dbReference>
<keyword evidence="4 7" id="KW-0010">Activator</keyword>
<dbReference type="PANTHER" id="PTHR12809:SF2">
    <property type="entry name" value="MEDIATOR OF RNA POLYMERASE II TRANSCRIPTION SUBUNIT 14"/>
    <property type="match status" value="1"/>
</dbReference>
<comment type="function">
    <text evidence="7">Component of the Mediator complex, a coactivator involved in the regulated transcription of nearly all RNA polymerase II-dependent genes. Mediator functions as a bridge to convey information from gene-specific regulatory proteins to the basal RNA polymerase II transcription machinery. Mediator is recruited to promoters by direct interactions with regulatory proteins and serves as a scaffold for the assembly of a functional preinitiation complex with RNA polymerase II and the general transcription factors.</text>
</comment>
<dbReference type="InterPro" id="IPR055122">
    <property type="entry name" value="Med14_N"/>
</dbReference>
<dbReference type="AlphaFoldDB" id="A0A1D1V8X4"/>
<dbReference type="GO" id="GO:0070847">
    <property type="term" value="C:core mediator complex"/>
    <property type="evidence" value="ECO:0007669"/>
    <property type="project" value="TreeGrafter"/>
</dbReference>